<dbReference type="InterPro" id="IPR007421">
    <property type="entry name" value="Schlafen_AlbA_2_dom"/>
</dbReference>
<keyword evidence="2" id="KW-0378">Hydrolase</keyword>
<proteinExistence type="predicted"/>
<dbReference type="InterPro" id="IPR038475">
    <property type="entry name" value="RecG_C_sf"/>
</dbReference>
<dbReference type="Proteomes" id="UP000316343">
    <property type="component" value="Unassembled WGS sequence"/>
</dbReference>
<reference evidence="2 3" key="1">
    <citation type="submission" date="2019-06" db="EMBL/GenBank/DDBJ databases">
        <title>Erythrobacter insulae sp. nov., isolated from a tidal flat.</title>
        <authorList>
            <person name="Yoon J.-H."/>
        </authorList>
    </citation>
    <scope>NUCLEOTIDE SEQUENCE [LARGE SCALE GENOMIC DNA]</scope>
    <source>
        <strain evidence="2 3">JBTF-M21</strain>
    </source>
</reference>
<dbReference type="EMBL" id="VHJK01000001">
    <property type="protein sequence ID" value="TRD12358.1"/>
    <property type="molecule type" value="Genomic_DNA"/>
</dbReference>
<dbReference type="OrthoDB" id="9805115at2"/>
<name>A0A547PE00_9SPHN</name>
<dbReference type="Pfam" id="PF04326">
    <property type="entry name" value="SLFN_AlbA_2"/>
    <property type="match status" value="1"/>
</dbReference>
<dbReference type="AlphaFoldDB" id="A0A547PE00"/>
<dbReference type="InterPro" id="IPR038461">
    <property type="entry name" value="Schlafen_AlbA_2_dom_sf"/>
</dbReference>
<dbReference type="Gene3D" id="3.30.565.60">
    <property type="match status" value="1"/>
</dbReference>
<dbReference type="PANTHER" id="PTHR30595:SF6">
    <property type="entry name" value="SCHLAFEN ALBA-2 DOMAIN-CONTAINING PROTEIN"/>
    <property type="match status" value="1"/>
</dbReference>
<dbReference type="Pfam" id="PF13749">
    <property type="entry name" value="HATPase_c_4"/>
    <property type="match status" value="1"/>
</dbReference>
<organism evidence="2 3">
    <name type="scientific">Erythrobacter insulae</name>
    <dbReference type="NCBI Taxonomy" id="2584124"/>
    <lineage>
        <taxon>Bacteria</taxon>
        <taxon>Pseudomonadati</taxon>
        <taxon>Pseudomonadota</taxon>
        <taxon>Alphaproteobacteria</taxon>
        <taxon>Sphingomonadales</taxon>
        <taxon>Erythrobacteraceae</taxon>
        <taxon>Erythrobacter/Porphyrobacter group</taxon>
        <taxon>Erythrobacter</taxon>
    </lineage>
</organism>
<keyword evidence="2" id="KW-0347">Helicase</keyword>
<keyword evidence="2" id="KW-0067">ATP-binding</keyword>
<gene>
    <name evidence="2" type="ORF">FGU71_11115</name>
</gene>
<dbReference type="PANTHER" id="PTHR30595">
    <property type="entry name" value="GLPR-RELATED TRANSCRIPTIONAL REPRESSOR"/>
    <property type="match status" value="1"/>
</dbReference>
<evidence type="ECO:0000259" key="1">
    <source>
        <dbReference type="Pfam" id="PF04326"/>
    </source>
</evidence>
<accession>A0A547PE00</accession>
<dbReference type="Gene3D" id="3.30.950.30">
    <property type="entry name" value="Schlafen, AAA domain"/>
    <property type="match status" value="1"/>
</dbReference>
<dbReference type="GO" id="GO:0004386">
    <property type="term" value="F:helicase activity"/>
    <property type="evidence" value="ECO:0007669"/>
    <property type="project" value="UniProtKB-KW"/>
</dbReference>
<keyword evidence="2" id="KW-0547">Nucleotide-binding</keyword>
<feature type="domain" description="Schlafen AlbA-2" evidence="1">
    <location>
        <begin position="19"/>
        <end position="129"/>
    </location>
</feature>
<evidence type="ECO:0000313" key="2">
    <source>
        <dbReference type="EMBL" id="TRD12358.1"/>
    </source>
</evidence>
<evidence type="ECO:0000313" key="3">
    <source>
        <dbReference type="Proteomes" id="UP000316343"/>
    </source>
</evidence>
<dbReference type="RefSeq" id="WP_142788629.1">
    <property type="nucleotide sequence ID" value="NZ_VHJK01000001.1"/>
</dbReference>
<comment type="caution">
    <text evidence="2">The sequence shown here is derived from an EMBL/GenBank/DDBJ whole genome shotgun (WGS) entry which is preliminary data.</text>
</comment>
<protein>
    <submittedName>
        <fullName evidence="2">ATP-dependent DNA helicase RecG</fullName>
    </submittedName>
</protein>
<keyword evidence="3" id="KW-1185">Reference proteome</keyword>
<sequence>MIPRKILQSEVEVILNLEEGHFADLKSKDISPAKITRTISSFANADGGEVYIGIEDSPREWQGFATFEDANGLIQALEGLFPLGNGFDYTFLESESYVGYVLKVETQKSHDICVASDNKAYLRRGAQNLPQTDQPSLERLKRNKGLASFESEVLNTDPDVIVDSEVTERFVANVIPSANPTRWLKKQQLIREGKPSVAGVMLFAEEPQALLPKRSGVKIYRYQTRDESERSFLVYDPITIEGCAYDLIKEAVSETVRQIEGIEIMTSEGLVRAKYPKEALHEIVTNAILHRDYSVPDDVHIRIFDNRVEVQSPGLLPAHITPQNILQERYSRNGTIVRLINKFPNPPNKDVGEGLNTAFEAMATMRLVDPVIRQQGMNVVVTLKHESLASPETLIMQFLECNEFIVNKQAREITNIGSENSMKHILRKMVDAGMIDVVTGKTVFDTKYTGKKV</sequence>